<accession>A0A1B0A209</accession>
<dbReference type="EnsemblMetazoa" id="GPAI032080-RA">
    <property type="protein sequence ID" value="GPAI032080-PA"/>
    <property type="gene ID" value="GPAI032080"/>
</dbReference>
<reference evidence="1" key="2">
    <citation type="submission" date="2020-05" db="UniProtKB">
        <authorList>
            <consortium name="EnsemblMetazoa"/>
        </authorList>
    </citation>
    <scope>IDENTIFICATION</scope>
    <source>
        <strain evidence="1">IAEA</strain>
    </source>
</reference>
<evidence type="ECO:0000313" key="2">
    <source>
        <dbReference type="Proteomes" id="UP000092445"/>
    </source>
</evidence>
<proteinExistence type="predicted"/>
<keyword evidence="2" id="KW-1185">Reference proteome</keyword>
<name>A0A1B0A209_GLOPL</name>
<dbReference type="AlphaFoldDB" id="A0A1B0A209"/>
<dbReference type="VEuPathDB" id="VectorBase:GPAI032080"/>
<evidence type="ECO:0000313" key="1">
    <source>
        <dbReference type="EnsemblMetazoa" id="GPAI032080-PA"/>
    </source>
</evidence>
<sequence length="104" mass="11575">MEFKRLEEFGLNIKTNECIRGLSNVDLLGHNIFIEVSKTPDISAPSVPHTGETTQLTSTNTVAADGTQMYSLNNCRTATVPTFYKIYGKNNCTHQLTIMTCEDE</sequence>
<reference evidence="2" key="1">
    <citation type="submission" date="2014-03" db="EMBL/GenBank/DDBJ databases">
        <authorList>
            <person name="Aksoy S."/>
            <person name="Warren W."/>
            <person name="Wilson R.K."/>
        </authorList>
    </citation>
    <scope>NUCLEOTIDE SEQUENCE [LARGE SCALE GENOMIC DNA]</scope>
    <source>
        <strain evidence="2">IAEA</strain>
    </source>
</reference>
<organism evidence="1 2">
    <name type="scientific">Glossina pallidipes</name>
    <name type="common">Tsetse fly</name>
    <dbReference type="NCBI Taxonomy" id="7398"/>
    <lineage>
        <taxon>Eukaryota</taxon>
        <taxon>Metazoa</taxon>
        <taxon>Ecdysozoa</taxon>
        <taxon>Arthropoda</taxon>
        <taxon>Hexapoda</taxon>
        <taxon>Insecta</taxon>
        <taxon>Pterygota</taxon>
        <taxon>Neoptera</taxon>
        <taxon>Endopterygota</taxon>
        <taxon>Diptera</taxon>
        <taxon>Brachycera</taxon>
        <taxon>Muscomorpha</taxon>
        <taxon>Hippoboscoidea</taxon>
        <taxon>Glossinidae</taxon>
        <taxon>Glossina</taxon>
    </lineage>
</organism>
<dbReference type="Proteomes" id="UP000092445">
    <property type="component" value="Unassembled WGS sequence"/>
</dbReference>
<protein>
    <submittedName>
        <fullName evidence="1">Uncharacterized protein</fullName>
    </submittedName>
</protein>